<dbReference type="EMBL" id="SJPT01000002">
    <property type="protein sequence ID" value="TWU25386.1"/>
    <property type="molecule type" value="Genomic_DNA"/>
</dbReference>
<evidence type="ECO:0000313" key="1">
    <source>
        <dbReference type="EMBL" id="TWU25386.1"/>
    </source>
</evidence>
<protein>
    <submittedName>
        <fullName evidence="1">Uncharacterized protein</fullName>
    </submittedName>
</protein>
<name>A0A5C6CQL5_9BACT</name>
<sequence>MPSINQPLLIGQLKTKLFGIVLAPTAAPSDTIRGVETASTIRRPTPKNRTRAHARVERRRSRRVCVETLAKRTGKSTCIYDSCRRLESCSKYPIGFEGSRWNLFEGLDGNPLRFLDPYGLEYWKGVTIETLIDEDGIPGMGWIGTPLGGIRYGLTCQAYALAVRRVVETGFSNM</sequence>
<accession>A0A5C6CQL5</accession>
<evidence type="ECO:0000313" key="2">
    <source>
        <dbReference type="Proteomes" id="UP000316304"/>
    </source>
</evidence>
<keyword evidence="2" id="KW-1185">Reference proteome</keyword>
<dbReference type="AlphaFoldDB" id="A0A5C6CQL5"/>
<organism evidence="1 2">
    <name type="scientific">Novipirellula galeiformis</name>
    <dbReference type="NCBI Taxonomy" id="2528004"/>
    <lineage>
        <taxon>Bacteria</taxon>
        <taxon>Pseudomonadati</taxon>
        <taxon>Planctomycetota</taxon>
        <taxon>Planctomycetia</taxon>
        <taxon>Pirellulales</taxon>
        <taxon>Pirellulaceae</taxon>
        <taxon>Novipirellula</taxon>
    </lineage>
</organism>
<dbReference type="Proteomes" id="UP000316304">
    <property type="component" value="Unassembled WGS sequence"/>
</dbReference>
<reference evidence="1 2" key="1">
    <citation type="submission" date="2019-02" db="EMBL/GenBank/DDBJ databases">
        <title>Deep-cultivation of Planctomycetes and their phenomic and genomic characterization uncovers novel biology.</title>
        <authorList>
            <person name="Wiegand S."/>
            <person name="Jogler M."/>
            <person name="Boedeker C."/>
            <person name="Pinto D."/>
            <person name="Vollmers J."/>
            <person name="Rivas-Marin E."/>
            <person name="Kohn T."/>
            <person name="Peeters S.H."/>
            <person name="Heuer A."/>
            <person name="Rast P."/>
            <person name="Oberbeckmann S."/>
            <person name="Bunk B."/>
            <person name="Jeske O."/>
            <person name="Meyerdierks A."/>
            <person name="Storesund J.E."/>
            <person name="Kallscheuer N."/>
            <person name="Luecker S."/>
            <person name="Lage O.M."/>
            <person name="Pohl T."/>
            <person name="Merkel B.J."/>
            <person name="Hornburger P."/>
            <person name="Mueller R.-W."/>
            <person name="Bruemmer F."/>
            <person name="Labrenz M."/>
            <person name="Spormann A.M."/>
            <person name="Op Den Camp H."/>
            <person name="Overmann J."/>
            <person name="Amann R."/>
            <person name="Jetten M.S.M."/>
            <person name="Mascher T."/>
            <person name="Medema M.H."/>
            <person name="Devos D.P."/>
            <person name="Kaster A.-K."/>
            <person name="Ovreas L."/>
            <person name="Rohde M."/>
            <person name="Galperin M.Y."/>
            <person name="Jogler C."/>
        </authorList>
    </citation>
    <scope>NUCLEOTIDE SEQUENCE [LARGE SCALE GENOMIC DNA]</scope>
    <source>
        <strain evidence="1 2">Pla52o</strain>
    </source>
</reference>
<gene>
    <name evidence="1" type="ORF">Pla52o_16870</name>
</gene>
<proteinExistence type="predicted"/>
<comment type="caution">
    <text evidence="1">The sequence shown here is derived from an EMBL/GenBank/DDBJ whole genome shotgun (WGS) entry which is preliminary data.</text>
</comment>